<organism evidence="1 2">
    <name type="scientific">Parthenolecanium corni</name>
    <dbReference type="NCBI Taxonomy" id="536013"/>
    <lineage>
        <taxon>Eukaryota</taxon>
        <taxon>Metazoa</taxon>
        <taxon>Ecdysozoa</taxon>
        <taxon>Arthropoda</taxon>
        <taxon>Hexapoda</taxon>
        <taxon>Insecta</taxon>
        <taxon>Pterygota</taxon>
        <taxon>Neoptera</taxon>
        <taxon>Paraneoptera</taxon>
        <taxon>Hemiptera</taxon>
        <taxon>Sternorrhyncha</taxon>
        <taxon>Coccoidea</taxon>
        <taxon>Coccidae</taxon>
        <taxon>Parthenolecanium</taxon>
    </lineage>
</organism>
<keyword evidence="2" id="KW-1185">Reference proteome</keyword>
<reference evidence="1 2" key="1">
    <citation type="submission" date="2024-03" db="EMBL/GenBank/DDBJ databases">
        <title>Adaptation during the transition from Ophiocordyceps entomopathogen to insect associate is accompanied by gene loss and intensified selection.</title>
        <authorList>
            <person name="Ward C.M."/>
            <person name="Onetto C.A."/>
            <person name="Borneman A.R."/>
        </authorList>
    </citation>
    <scope>NUCLEOTIDE SEQUENCE [LARGE SCALE GENOMIC DNA]</scope>
    <source>
        <strain evidence="1">AWRI1</strain>
        <tissue evidence="1">Single Adult Female</tissue>
    </source>
</reference>
<accession>A0AAN9TTY1</accession>
<dbReference type="AlphaFoldDB" id="A0AAN9TTY1"/>
<evidence type="ECO:0000313" key="1">
    <source>
        <dbReference type="EMBL" id="KAK7605244.1"/>
    </source>
</evidence>
<gene>
    <name evidence="1" type="ORF">V9T40_007102</name>
</gene>
<sequence length="162" mass="17812">MSSILAKARSWPLIQQTIVCDTGTQTTVAEPSPSPVPAVVQPVKAKKHTFPTSKLLQRHYYPEGGWGWVIIFCGTCIHVLNHGFQLSFSVESGVISTKFNVPPKQAETIESDRVLAASSHLYSASSVAKLMVKVQIKVTPKLYFSSEMCPPKHMLNLLYGVI</sequence>
<dbReference type="EMBL" id="JBBCAQ010000002">
    <property type="protein sequence ID" value="KAK7605244.1"/>
    <property type="molecule type" value="Genomic_DNA"/>
</dbReference>
<comment type="caution">
    <text evidence="1">The sequence shown here is derived from an EMBL/GenBank/DDBJ whole genome shotgun (WGS) entry which is preliminary data.</text>
</comment>
<name>A0AAN9TTY1_9HEMI</name>
<dbReference type="Proteomes" id="UP001367676">
    <property type="component" value="Unassembled WGS sequence"/>
</dbReference>
<protein>
    <submittedName>
        <fullName evidence="1">Uncharacterized protein</fullName>
    </submittedName>
</protein>
<evidence type="ECO:0000313" key="2">
    <source>
        <dbReference type="Proteomes" id="UP001367676"/>
    </source>
</evidence>
<proteinExistence type="predicted"/>